<comment type="caution">
    <text evidence="1">The sequence shown here is derived from an EMBL/GenBank/DDBJ whole genome shotgun (WGS) entry which is preliminary data.</text>
</comment>
<sequence>MASHALDQRLFDQTAGIADKETAPSPTDGVQLISGWLNVIEGTKSTELIEEKLKELRSQLQFANPDTDRVRGLLLDLADHTELVSQGSAIEGPIVQKLEGLVDSIQKLAEQL</sequence>
<reference evidence="1 2" key="1">
    <citation type="submission" date="2020-02" db="EMBL/GenBank/DDBJ databases">
        <title>Draft genome sequence of two Spirosoma agri KCTC 52727 and Spirosoma terrae KCTC 52035.</title>
        <authorList>
            <person name="Rojas J."/>
            <person name="Ambika Manirajan B."/>
            <person name="Ratering S."/>
            <person name="Suarez C."/>
            <person name="Schnell S."/>
        </authorList>
    </citation>
    <scope>NUCLEOTIDE SEQUENCE [LARGE SCALE GENOMIC DNA]</scope>
    <source>
        <strain evidence="1 2">KCTC 52727</strain>
    </source>
</reference>
<dbReference type="EMBL" id="JAAGNZ010000002">
    <property type="protein sequence ID" value="NEU69288.1"/>
    <property type="molecule type" value="Genomic_DNA"/>
</dbReference>
<accession>A0A6M0ILY5</accession>
<name>A0A6M0ILY5_9BACT</name>
<dbReference type="AlphaFoldDB" id="A0A6M0ILY5"/>
<organism evidence="1 2">
    <name type="scientific">Spirosoma agri</name>
    <dbReference type="NCBI Taxonomy" id="1987381"/>
    <lineage>
        <taxon>Bacteria</taxon>
        <taxon>Pseudomonadati</taxon>
        <taxon>Bacteroidota</taxon>
        <taxon>Cytophagia</taxon>
        <taxon>Cytophagales</taxon>
        <taxon>Cytophagaceae</taxon>
        <taxon>Spirosoma</taxon>
    </lineage>
</organism>
<keyword evidence="2" id="KW-1185">Reference proteome</keyword>
<proteinExistence type="predicted"/>
<evidence type="ECO:0000313" key="2">
    <source>
        <dbReference type="Proteomes" id="UP000477386"/>
    </source>
</evidence>
<gene>
    <name evidence="1" type="ORF">GK091_20540</name>
</gene>
<dbReference type="RefSeq" id="WP_164041754.1">
    <property type="nucleotide sequence ID" value="NZ_JAAGNZ010000002.1"/>
</dbReference>
<protein>
    <submittedName>
        <fullName evidence="1">Uncharacterized protein</fullName>
    </submittedName>
</protein>
<evidence type="ECO:0000313" key="1">
    <source>
        <dbReference type="EMBL" id="NEU69288.1"/>
    </source>
</evidence>
<dbReference type="Proteomes" id="UP000477386">
    <property type="component" value="Unassembled WGS sequence"/>
</dbReference>